<reference evidence="9" key="2">
    <citation type="submission" date="2020-09" db="EMBL/GenBank/DDBJ databases">
        <authorList>
            <person name="Sun Q."/>
            <person name="Zhou Y."/>
        </authorList>
    </citation>
    <scope>NUCLEOTIDE SEQUENCE</scope>
    <source>
        <strain evidence="9">CGMCC 1.15448</strain>
    </source>
</reference>
<evidence type="ECO:0000256" key="4">
    <source>
        <dbReference type="ARBA" id="ARBA00022801"/>
    </source>
</evidence>
<keyword evidence="10" id="KW-1185">Reference proteome</keyword>
<accession>A0A8J2UGE1</accession>
<evidence type="ECO:0000256" key="5">
    <source>
        <dbReference type="ARBA" id="ARBA00022989"/>
    </source>
</evidence>
<dbReference type="GO" id="GO:0016020">
    <property type="term" value="C:membrane"/>
    <property type="evidence" value="ECO:0007669"/>
    <property type="project" value="UniProtKB-SubCell"/>
</dbReference>
<gene>
    <name evidence="9" type="ORF">GCM10011511_39540</name>
</gene>
<dbReference type="Pfam" id="PF01694">
    <property type="entry name" value="Rhomboid"/>
    <property type="match status" value="1"/>
</dbReference>
<sequence length="232" mass="26304">MVRFRTGSPNFPPGIRILLILNGLIYLAQKLLPDMTGWDVTEWGALHHWSSPLFKPHQIITHMFMHDPQNFGHILFNMFALWMFGSILENYWGTKRFLNFYIICGIGAAVVQVLMIPYEAARFAHASYVPEAWPQVIQAYTEQYSMIGASGAIMGVMAAFAYLFPNTELFIFLIPVPVKAKYVIPVYVLIDLFGGFGRQTGDNIGHFAHLGGALVGIIIVIIMNRTNRRNFY</sequence>
<reference evidence="9" key="1">
    <citation type="journal article" date="2014" name="Int. J. Syst. Evol. Microbiol.">
        <title>Complete genome sequence of Corynebacterium casei LMG S-19264T (=DSM 44701T), isolated from a smear-ripened cheese.</title>
        <authorList>
            <consortium name="US DOE Joint Genome Institute (JGI-PGF)"/>
            <person name="Walter F."/>
            <person name="Albersmeier A."/>
            <person name="Kalinowski J."/>
            <person name="Ruckert C."/>
        </authorList>
    </citation>
    <scope>NUCLEOTIDE SEQUENCE</scope>
    <source>
        <strain evidence="9">CGMCC 1.15448</strain>
    </source>
</reference>
<evidence type="ECO:0000313" key="9">
    <source>
        <dbReference type="EMBL" id="GGB12035.1"/>
    </source>
</evidence>
<dbReference type="AlphaFoldDB" id="A0A8J2UGE1"/>
<feature type="transmembrane region" description="Helical" evidence="7">
    <location>
        <begin position="144"/>
        <end position="163"/>
    </location>
</feature>
<protein>
    <submittedName>
        <fullName evidence="9">Rhomboid family intramembrane serine protease</fullName>
    </submittedName>
</protein>
<dbReference type="InterPro" id="IPR050925">
    <property type="entry name" value="Rhomboid_protease_S54"/>
</dbReference>
<dbReference type="Gene3D" id="1.20.1540.10">
    <property type="entry name" value="Rhomboid-like"/>
    <property type="match status" value="1"/>
</dbReference>
<evidence type="ECO:0000256" key="2">
    <source>
        <dbReference type="ARBA" id="ARBA00009045"/>
    </source>
</evidence>
<evidence type="ECO:0000256" key="7">
    <source>
        <dbReference type="SAM" id="Phobius"/>
    </source>
</evidence>
<dbReference type="EMBL" id="BMJC01000004">
    <property type="protein sequence ID" value="GGB12035.1"/>
    <property type="molecule type" value="Genomic_DNA"/>
</dbReference>
<organism evidence="9 10">
    <name type="scientific">Puia dinghuensis</name>
    <dbReference type="NCBI Taxonomy" id="1792502"/>
    <lineage>
        <taxon>Bacteria</taxon>
        <taxon>Pseudomonadati</taxon>
        <taxon>Bacteroidota</taxon>
        <taxon>Chitinophagia</taxon>
        <taxon>Chitinophagales</taxon>
        <taxon>Chitinophagaceae</taxon>
        <taxon>Puia</taxon>
    </lineage>
</organism>
<dbReference type="PANTHER" id="PTHR43731">
    <property type="entry name" value="RHOMBOID PROTEASE"/>
    <property type="match status" value="1"/>
</dbReference>
<dbReference type="InterPro" id="IPR022764">
    <property type="entry name" value="Peptidase_S54_rhomboid_dom"/>
</dbReference>
<dbReference type="SUPFAM" id="SSF144091">
    <property type="entry name" value="Rhomboid-like"/>
    <property type="match status" value="1"/>
</dbReference>
<feature type="transmembrane region" description="Helical" evidence="7">
    <location>
        <begin position="170"/>
        <end position="192"/>
    </location>
</feature>
<keyword evidence="3 7" id="KW-0812">Transmembrane</keyword>
<comment type="subcellular location">
    <subcellularLocation>
        <location evidence="1">Membrane</location>
        <topology evidence="1">Multi-pass membrane protein</topology>
    </subcellularLocation>
</comment>
<evidence type="ECO:0000259" key="8">
    <source>
        <dbReference type="Pfam" id="PF01694"/>
    </source>
</evidence>
<feature type="transmembrane region" description="Helical" evidence="7">
    <location>
        <begin position="71"/>
        <end position="88"/>
    </location>
</feature>
<comment type="similarity">
    <text evidence="2">Belongs to the peptidase S54 family.</text>
</comment>
<name>A0A8J2UGE1_9BACT</name>
<feature type="transmembrane region" description="Helical" evidence="7">
    <location>
        <begin position="12"/>
        <end position="29"/>
    </location>
</feature>
<dbReference type="Proteomes" id="UP000607559">
    <property type="component" value="Unassembled WGS sequence"/>
</dbReference>
<dbReference type="InterPro" id="IPR035952">
    <property type="entry name" value="Rhomboid-like_sf"/>
</dbReference>
<keyword evidence="4" id="KW-0378">Hydrolase</keyword>
<keyword evidence="6 7" id="KW-0472">Membrane</keyword>
<feature type="domain" description="Peptidase S54 rhomboid" evidence="8">
    <location>
        <begin position="57"/>
        <end position="223"/>
    </location>
</feature>
<keyword evidence="5 7" id="KW-1133">Transmembrane helix</keyword>
<feature type="transmembrane region" description="Helical" evidence="7">
    <location>
        <begin position="100"/>
        <end position="118"/>
    </location>
</feature>
<dbReference type="GO" id="GO:0004252">
    <property type="term" value="F:serine-type endopeptidase activity"/>
    <property type="evidence" value="ECO:0007669"/>
    <property type="project" value="InterPro"/>
</dbReference>
<feature type="transmembrane region" description="Helical" evidence="7">
    <location>
        <begin position="204"/>
        <end position="223"/>
    </location>
</feature>
<evidence type="ECO:0000256" key="1">
    <source>
        <dbReference type="ARBA" id="ARBA00004141"/>
    </source>
</evidence>
<comment type="caution">
    <text evidence="9">The sequence shown here is derived from an EMBL/GenBank/DDBJ whole genome shotgun (WGS) entry which is preliminary data.</text>
</comment>
<evidence type="ECO:0000313" key="10">
    <source>
        <dbReference type="Proteomes" id="UP000607559"/>
    </source>
</evidence>
<proteinExistence type="inferred from homology"/>
<dbReference type="PANTHER" id="PTHR43731:SF14">
    <property type="entry name" value="PRESENILIN-ASSOCIATED RHOMBOID-LIKE PROTEIN, MITOCHONDRIAL"/>
    <property type="match status" value="1"/>
</dbReference>
<evidence type="ECO:0000256" key="3">
    <source>
        <dbReference type="ARBA" id="ARBA00022692"/>
    </source>
</evidence>
<keyword evidence="9" id="KW-0645">Protease</keyword>
<dbReference type="GO" id="GO:0006508">
    <property type="term" value="P:proteolysis"/>
    <property type="evidence" value="ECO:0007669"/>
    <property type="project" value="UniProtKB-KW"/>
</dbReference>
<evidence type="ECO:0000256" key="6">
    <source>
        <dbReference type="ARBA" id="ARBA00023136"/>
    </source>
</evidence>